<protein>
    <submittedName>
        <fullName evidence="1">Uncharacterized protein</fullName>
    </submittedName>
</protein>
<organism evidence="1 2">
    <name type="scientific">Mycena chlorophos</name>
    <name type="common">Agaric fungus</name>
    <name type="synonym">Agaricus chlorophos</name>
    <dbReference type="NCBI Taxonomy" id="658473"/>
    <lineage>
        <taxon>Eukaryota</taxon>
        <taxon>Fungi</taxon>
        <taxon>Dikarya</taxon>
        <taxon>Basidiomycota</taxon>
        <taxon>Agaricomycotina</taxon>
        <taxon>Agaricomycetes</taxon>
        <taxon>Agaricomycetidae</taxon>
        <taxon>Agaricales</taxon>
        <taxon>Marasmiineae</taxon>
        <taxon>Mycenaceae</taxon>
        <taxon>Mycena</taxon>
    </lineage>
</organism>
<dbReference type="Proteomes" id="UP000815677">
    <property type="component" value="Unassembled WGS sequence"/>
</dbReference>
<reference evidence="1" key="1">
    <citation type="submission" date="2014-09" db="EMBL/GenBank/DDBJ databases">
        <title>Genome sequence of the luminous mushroom Mycena chlorophos for searching fungal bioluminescence genes.</title>
        <authorList>
            <person name="Tanaka Y."/>
            <person name="Kasuga D."/>
            <person name="Oba Y."/>
            <person name="Hase S."/>
            <person name="Sato K."/>
            <person name="Oba Y."/>
            <person name="Sakakibara Y."/>
        </authorList>
    </citation>
    <scope>NUCLEOTIDE SEQUENCE</scope>
</reference>
<dbReference type="EMBL" id="DF840030">
    <property type="protein sequence ID" value="GAT44688.1"/>
    <property type="molecule type" value="Genomic_DNA"/>
</dbReference>
<gene>
    <name evidence="1" type="ORF">MCHLO_02301</name>
</gene>
<name>A0ABQ0L0T8_MYCCL</name>
<evidence type="ECO:0000313" key="2">
    <source>
        <dbReference type="Proteomes" id="UP000815677"/>
    </source>
</evidence>
<sequence>MDSPHRPPLGNVVAVKHARPAIWDPRTKKPNKKDLFTIPLVPMVPEDVSAVNEMVRDACFALWHVVRDWTYFVPSITAMTTFYEDGGRVYPPIPSAEQLEAIVRSYSEQRASRSDAES</sequence>
<proteinExistence type="predicted"/>
<keyword evidence="2" id="KW-1185">Reference proteome</keyword>
<accession>A0ABQ0L0T8</accession>
<evidence type="ECO:0000313" key="1">
    <source>
        <dbReference type="EMBL" id="GAT44688.1"/>
    </source>
</evidence>